<proteinExistence type="inferred from homology"/>
<accession>A0ABT0J6Q6</accession>
<dbReference type="InterPro" id="IPR038765">
    <property type="entry name" value="Papain-like_cys_pep_sf"/>
</dbReference>
<dbReference type="Proteomes" id="UP001651050">
    <property type="component" value="Unassembled WGS sequence"/>
</dbReference>
<dbReference type="PANTHER" id="PTHR47359:SF3">
    <property type="entry name" value="NLP_P60 DOMAIN-CONTAINING PROTEIN-RELATED"/>
    <property type="match status" value="1"/>
</dbReference>
<feature type="compositionally biased region" description="Basic and acidic residues" evidence="5">
    <location>
        <begin position="296"/>
        <end position="305"/>
    </location>
</feature>
<evidence type="ECO:0000256" key="6">
    <source>
        <dbReference type="SAM" id="SignalP"/>
    </source>
</evidence>
<feature type="region of interest" description="Disordered" evidence="5">
    <location>
        <begin position="234"/>
        <end position="351"/>
    </location>
</feature>
<evidence type="ECO:0000256" key="4">
    <source>
        <dbReference type="ARBA" id="ARBA00022807"/>
    </source>
</evidence>
<sequence length="468" mass="49714">MARTRRARVTALSVVVLLGGVPAAGVAWAEPPSDDDVAAAYAAVDAARLDVDGAQARLDTLRGELSRAEAAVQTAAEDYAEAREALDVARRETREARQRADGAQEAEERARTSLAEAYRTTARASENGLGPLDVVTGARDVGDVVSAEAAQRAVDRKVAGALATQAQVRATARNADARWDAARVEQQEAGEAAEAAFATARRAADDLAARTAAAETERDRLFARLADLRSTSVELERQREADRQAQARAAREDAARERAEAVSSIDAAPAGESRGAAAPEPGRDRPHQPAGEGAEDDRSRDRVVEGDEEQQPEPRPTRTREPAPDPAPKPEPKPDPPPVSGVGQGSAAQGREALAWARSKIGTAYQWGSDGNPGYDCSGLTSGAWNAAGVWITRTSRSQYLTVGKVSYDAMRPGDLIFYANDTSDPSTIRHVAIYAGGGMMVEAPRPGVDVRETPVRWDEVMPFAGRP</sequence>
<evidence type="ECO:0000259" key="7">
    <source>
        <dbReference type="PROSITE" id="PS51935"/>
    </source>
</evidence>
<comment type="similarity">
    <text evidence="1">Belongs to the peptidase C40 family.</text>
</comment>
<feature type="domain" description="NlpC/P60" evidence="7">
    <location>
        <begin position="347"/>
        <end position="468"/>
    </location>
</feature>
<keyword evidence="3" id="KW-0378">Hydrolase</keyword>
<evidence type="ECO:0000256" key="1">
    <source>
        <dbReference type="ARBA" id="ARBA00007074"/>
    </source>
</evidence>
<evidence type="ECO:0000256" key="2">
    <source>
        <dbReference type="ARBA" id="ARBA00022670"/>
    </source>
</evidence>
<keyword evidence="2" id="KW-0645">Protease</keyword>
<dbReference type="Pfam" id="PF00877">
    <property type="entry name" value="NLPC_P60"/>
    <property type="match status" value="1"/>
</dbReference>
<feature type="signal peptide" evidence="6">
    <location>
        <begin position="1"/>
        <end position="29"/>
    </location>
</feature>
<feature type="compositionally biased region" description="Basic and acidic residues" evidence="5">
    <location>
        <begin position="234"/>
        <end position="260"/>
    </location>
</feature>
<evidence type="ECO:0000256" key="3">
    <source>
        <dbReference type="ARBA" id="ARBA00022801"/>
    </source>
</evidence>
<dbReference type="InterPro" id="IPR000064">
    <property type="entry name" value="NLP_P60_dom"/>
</dbReference>
<name>A0ABT0J6Q6_9MICO</name>
<feature type="chain" id="PRO_5045802879" evidence="6">
    <location>
        <begin position="30"/>
        <end position="468"/>
    </location>
</feature>
<protein>
    <submittedName>
        <fullName evidence="8">NlpC/P60 family protein</fullName>
    </submittedName>
</protein>
<feature type="region of interest" description="Disordered" evidence="5">
    <location>
        <begin position="92"/>
        <end position="111"/>
    </location>
</feature>
<dbReference type="EMBL" id="JALQCY010000005">
    <property type="protein sequence ID" value="MCK9795149.1"/>
    <property type="molecule type" value="Genomic_DNA"/>
</dbReference>
<dbReference type="PANTHER" id="PTHR47359">
    <property type="entry name" value="PEPTIDOGLYCAN DL-ENDOPEPTIDASE CWLO"/>
    <property type="match status" value="1"/>
</dbReference>
<feature type="compositionally biased region" description="Basic and acidic residues" evidence="5">
    <location>
        <begin position="315"/>
        <end position="334"/>
    </location>
</feature>
<organism evidence="8 9">
    <name type="scientific">Isoptericola peretonis</name>
    <dbReference type="NCBI Taxonomy" id="2918523"/>
    <lineage>
        <taxon>Bacteria</taxon>
        <taxon>Bacillati</taxon>
        <taxon>Actinomycetota</taxon>
        <taxon>Actinomycetes</taxon>
        <taxon>Micrococcales</taxon>
        <taxon>Promicromonosporaceae</taxon>
        <taxon>Isoptericola</taxon>
    </lineage>
</organism>
<dbReference type="InterPro" id="IPR051794">
    <property type="entry name" value="PG_Endopeptidase_C40"/>
</dbReference>
<evidence type="ECO:0000313" key="8">
    <source>
        <dbReference type="EMBL" id="MCK9795149.1"/>
    </source>
</evidence>
<comment type="caution">
    <text evidence="8">The sequence shown here is derived from an EMBL/GenBank/DDBJ whole genome shotgun (WGS) entry which is preliminary data.</text>
</comment>
<keyword evidence="6" id="KW-0732">Signal</keyword>
<keyword evidence="4" id="KW-0788">Thiol protease</keyword>
<keyword evidence="9" id="KW-1185">Reference proteome</keyword>
<evidence type="ECO:0000256" key="5">
    <source>
        <dbReference type="SAM" id="MobiDB-lite"/>
    </source>
</evidence>
<dbReference type="RefSeq" id="WP_416345005.1">
    <property type="nucleotide sequence ID" value="NZ_JALQCY010000005.1"/>
</dbReference>
<dbReference type="Gene3D" id="3.90.1720.10">
    <property type="entry name" value="endopeptidase domain like (from Nostoc punctiforme)"/>
    <property type="match status" value="1"/>
</dbReference>
<dbReference type="PROSITE" id="PS51935">
    <property type="entry name" value="NLPC_P60"/>
    <property type="match status" value="1"/>
</dbReference>
<reference evidence="8 9" key="1">
    <citation type="submission" date="2022-02" db="EMBL/GenBank/DDBJ databases">
        <title>The car tank lid bacteriome: a reservoir of bacteria with potential in bioremediation of fuel.</title>
        <authorList>
            <person name="Vidal-Verdu A."/>
            <person name="Gomez-Martinez D."/>
            <person name="Latorre-Perez A."/>
            <person name="Pereto J."/>
            <person name="Porcar M."/>
        </authorList>
    </citation>
    <scope>NUCLEOTIDE SEQUENCE [LARGE SCALE GENOMIC DNA]</scope>
    <source>
        <strain evidence="8 9">4D.3</strain>
    </source>
</reference>
<dbReference type="SUPFAM" id="SSF54001">
    <property type="entry name" value="Cysteine proteinases"/>
    <property type="match status" value="1"/>
</dbReference>
<feature type="compositionally biased region" description="Low complexity" evidence="5">
    <location>
        <begin position="267"/>
        <end position="280"/>
    </location>
</feature>
<gene>
    <name evidence="8" type="ORF">M1843_15470</name>
</gene>
<evidence type="ECO:0000313" key="9">
    <source>
        <dbReference type="Proteomes" id="UP001651050"/>
    </source>
</evidence>